<reference evidence="1 2" key="1">
    <citation type="submission" date="2016-11" db="EMBL/GenBank/DDBJ databases">
        <authorList>
            <person name="Jaros S."/>
            <person name="Januszkiewicz K."/>
            <person name="Wedrychowicz H."/>
        </authorList>
    </citation>
    <scope>NUCLEOTIDE SEQUENCE [LARGE SCALE GENOMIC DNA]</scope>
    <source>
        <strain evidence="1 2">DSM 46144</strain>
    </source>
</reference>
<proteinExistence type="predicted"/>
<accession>A0A1M7PSU2</accession>
<dbReference type="STRING" id="134849.SAMN05443668_103649"/>
<sequence length="198" mass="21626">MIVVLIEHPDGGVYGPWELADDGSHYDEIQAFLRRWHAAHDDAEPTQVTVSAGAHRNPALALRGVPARAGRADLRRCAGRSGVVCVLAAAVAHSARRVAFTPEVAATSLALTPYHLRYAGVTTMLRGGMQPKDVADLVGNSLKVLLEIYAQILDGGEAERRRQHQASFGYRPGARTHNAHNQWGAVRVRRRGFRRLQG</sequence>
<evidence type="ECO:0000313" key="1">
    <source>
        <dbReference type="EMBL" id="SHN20521.1"/>
    </source>
</evidence>
<name>A0A1M7PSU2_9ACTN</name>
<dbReference type="OrthoDB" id="3773913at2"/>
<protein>
    <submittedName>
        <fullName evidence="1">Uncharacterized protein</fullName>
    </submittedName>
</protein>
<keyword evidence="2" id="KW-1185">Reference proteome</keyword>
<organism evidence="1 2">
    <name type="scientific">Cryptosporangium aurantiacum</name>
    <dbReference type="NCBI Taxonomy" id="134849"/>
    <lineage>
        <taxon>Bacteria</taxon>
        <taxon>Bacillati</taxon>
        <taxon>Actinomycetota</taxon>
        <taxon>Actinomycetes</taxon>
        <taxon>Cryptosporangiales</taxon>
        <taxon>Cryptosporangiaceae</taxon>
        <taxon>Cryptosporangium</taxon>
    </lineage>
</organism>
<dbReference type="EMBL" id="FRCS01000003">
    <property type="protein sequence ID" value="SHN20521.1"/>
    <property type="molecule type" value="Genomic_DNA"/>
</dbReference>
<evidence type="ECO:0000313" key="2">
    <source>
        <dbReference type="Proteomes" id="UP000184440"/>
    </source>
</evidence>
<dbReference type="AlphaFoldDB" id="A0A1M7PSU2"/>
<dbReference type="Proteomes" id="UP000184440">
    <property type="component" value="Unassembled WGS sequence"/>
</dbReference>
<dbReference type="RefSeq" id="WP_143175187.1">
    <property type="nucleotide sequence ID" value="NZ_FRCS01000003.1"/>
</dbReference>
<gene>
    <name evidence="1" type="ORF">SAMN05443668_103649</name>
</gene>